<dbReference type="Proteomes" id="UP000238157">
    <property type="component" value="Unassembled WGS sequence"/>
</dbReference>
<accession>A0A2T0WVZ2</accession>
<evidence type="ECO:0000313" key="1">
    <source>
        <dbReference type="EMBL" id="PRY90862.1"/>
    </source>
</evidence>
<dbReference type="AlphaFoldDB" id="A0A2T0WVZ2"/>
<dbReference type="OrthoDB" id="680899at2"/>
<protein>
    <submittedName>
        <fullName evidence="1">Uncharacterized protein</fullName>
    </submittedName>
</protein>
<evidence type="ECO:0000313" key="2">
    <source>
        <dbReference type="Proteomes" id="UP000238157"/>
    </source>
</evidence>
<sequence>MEKSLDLKLISGEFNPIDAKEILINLVNDKLNFHVRKNFSSTIRFGAPDENSAQRITELNGELRNIMEFFDQMDMANGSFSINATIELRSIETKEQNI</sequence>
<keyword evidence="2" id="KW-1185">Reference proteome</keyword>
<reference evidence="1 2" key="1">
    <citation type="submission" date="2018-03" db="EMBL/GenBank/DDBJ databases">
        <title>Genomic Encyclopedia of Archaeal and Bacterial Type Strains, Phase II (KMG-II): from individual species to whole genera.</title>
        <authorList>
            <person name="Goeker M."/>
        </authorList>
    </citation>
    <scope>NUCLEOTIDE SEQUENCE [LARGE SCALE GENOMIC DNA]</scope>
    <source>
        <strain evidence="1 2">DSM 27929</strain>
    </source>
</reference>
<comment type="caution">
    <text evidence="1">The sequence shown here is derived from an EMBL/GenBank/DDBJ whole genome shotgun (WGS) entry which is preliminary data.</text>
</comment>
<gene>
    <name evidence="1" type="ORF">CLW00_101537</name>
</gene>
<organism evidence="1 2">
    <name type="scientific">Mongoliibacter ruber</name>
    <dbReference type="NCBI Taxonomy" id="1750599"/>
    <lineage>
        <taxon>Bacteria</taxon>
        <taxon>Pseudomonadati</taxon>
        <taxon>Bacteroidota</taxon>
        <taxon>Cytophagia</taxon>
        <taxon>Cytophagales</taxon>
        <taxon>Cyclobacteriaceae</taxon>
        <taxon>Mongoliibacter</taxon>
    </lineage>
</organism>
<dbReference type="RefSeq" id="WP_106132066.1">
    <property type="nucleotide sequence ID" value="NZ_PVTR01000001.1"/>
</dbReference>
<name>A0A2T0WVZ2_9BACT</name>
<dbReference type="EMBL" id="PVTR01000001">
    <property type="protein sequence ID" value="PRY90862.1"/>
    <property type="molecule type" value="Genomic_DNA"/>
</dbReference>
<proteinExistence type="predicted"/>